<sequence>MKSTAGVDQRSPIAGVIPAPTRPLKCKTLRLLAGAFIKSYPLRARVSAQFKGWQSAAMSPFGQERTLHSSRFDLQRHLFNPGDDSKVELLLRQSIDLGLGEISNDRTLLVITFFESL</sequence>
<reference evidence="1 2" key="1">
    <citation type="submission" date="2023-08" db="EMBL/GenBank/DDBJ databases">
        <title>Achromobacter seleniivolatilans sp. nov., isolated from seleniferous soil.</title>
        <authorList>
            <person name="Zhang S."/>
            <person name="Li K."/>
            <person name="Peng J."/>
            <person name="Zhao Q."/>
            <person name="Wang H."/>
            <person name="Guo Y."/>
        </authorList>
    </citation>
    <scope>NUCLEOTIDE SEQUENCE [LARGE SCALE GENOMIC DNA]</scope>
    <source>
        <strain evidence="1 2">R39</strain>
    </source>
</reference>
<gene>
    <name evidence="1" type="ORF">RAS12_04780</name>
</gene>
<keyword evidence="2" id="KW-1185">Reference proteome</keyword>
<organism evidence="1 2">
    <name type="scientific">Achromobacter seleniivolatilans</name>
    <dbReference type="NCBI Taxonomy" id="3047478"/>
    <lineage>
        <taxon>Bacteria</taxon>
        <taxon>Pseudomonadati</taxon>
        <taxon>Pseudomonadota</taxon>
        <taxon>Betaproteobacteria</taxon>
        <taxon>Burkholderiales</taxon>
        <taxon>Alcaligenaceae</taxon>
        <taxon>Achromobacter</taxon>
    </lineage>
</organism>
<name>A0ABY9M426_9BURK</name>
<evidence type="ECO:0000313" key="1">
    <source>
        <dbReference type="EMBL" id="WMD21695.1"/>
    </source>
</evidence>
<proteinExistence type="predicted"/>
<protein>
    <submittedName>
        <fullName evidence="1">Uncharacterized protein</fullName>
    </submittedName>
</protein>
<dbReference type="Proteomes" id="UP001234798">
    <property type="component" value="Chromosome"/>
</dbReference>
<evidence type="ECO:0000313" key="2">
    <source>
        <dbReference type="Proteomes" id="UP001234798"/>
    </source>
</evidence>
<accession>A0ABY9M426</accession>
<dbReference type="EMBL" id="CP132976">
    <property type="protein sequence ID" value="WMD21695.1"/>
    <property type="molecule type" value="Genomic_DNA"/>
</dbReference>
<dbReference type="RefSeq" id="WP_306945639.1">
    <property type="nucleotide sequence ID" value="NZ_CP132976.1"/>
</dbReference>